<gene>
    <name evidence="2" type="ORF">ABFB10_07820</name>
</gene>
<dbReference type="EMBL" id="JBDNCH010000002">
    <property type="protein sequence ID" value="MEN9060959.1"/>
    <property type="molecule type" value="Genomic_DNA"/>
</dbReference>
<accession>A0AAW9SAG1</accession>
<feature type="region of interest" description="Disordered" evidence="1">
    <location>
        <begin position="65"/>
        <end position="89"/>
    </location>
</feature>
<evidence type="ECO:0000256" key="1">
    <source>
        <dbReference type="SAM" id="MobiDB-lite"/>
    </source>
</evidence>
<evidence type="ECO:0000313" key="2">
    <source>
        <dbReference type="EMBL" id="MEN9060959.1"/>
    </source>
</evidence>
<reference evidence="2 3" key="1">
    <citation type="submission" date="2024-05" db="EMBL/GenBank/DDBJ databases">
        <title>Genome sequence of Ponticoccus litoralis KCCM 90028.</title>
        <authorList>
            <person name="Kim J.M."/>
            <person name="Lee J.K."/>
            <person name="Choi B.J."/>
            <person name="Bayburt H."/>
            <person name="Baek J.H."/>
            <person name="Jeon C.O."/>
        </authorList>
    </citation>
    <scope>NUCLEOTIDE SEQUENCE [LARGE SCALE GENOMIC DNA]</scope>
    <source>
        <strain evidence="2 3">KCCM 90028</strain>
    </source>
</reference>
<comment type="caution">
    <text evidence="2">The sequence shown here is derived from an EMBL/GenBank/DDBJ whole genome shotgun (WGS) entry which is preliminary data.</text>
</comment>
<organism evidence="2 3">
    <name type="scientific">Ponticoccus litoralis</name>
    <dbReference type="NCBI Taxonomy" id="422297"/>
    <lineage>
        <taxon>Bacteria</taxon>
        <taxon>Pseudomonadati</taxon>
        <taxon>Pseudomonadota</taxon>
        <taxon>Alphaproteobacteria</taxon>
        <taxon>Rhodobacterales</taxon>
        <taxon>Roseobacteraceae</taxon>
        <taxon>Ponticoccus</taxon>
    </lineage>
</organism>
<sequence length="89" mass="9830">MHNGSPRIDEIRYNAAEECFEALVTLNTIDGAMRIASAYPAPVTAEFEEVSNGLLRNALRNRTAPEALRSRAPSTPPRRHLPHCMPFAA</sequence>
<proteinExistence type="predicted"/>
<keyword evidence="3" id="KW-1185">Reference proteome</keyword>
<dbReference type="RefSeq" id="WP_347166083.1">
    <property type="nucleotide sequence ID" value="NZ_JBDNCH010000002.1"/>
</dbReference>
<dbReference type="Proteomes" id="UP001428774">
    <property type="component" value="Unassembled WGS sequence"/>
</dbReference>
<dbReference type="AlphaFoldDB" id="A0AAW9SAG1"/>
<protein>
    <submittedName>
        <fullName evidence="2">Uncharacterized protein</fullName>
    </submittedName>
</protein>
<evidence type="ECO:0000313" key="3">
    <source>
        <dbReference type="Proteomes" id="UP001428774"/>
    </source>
</evidence>
<name>A0AAW9SAG1_9RHOB</name>